<gene>
    <name evidence="3" type="ORF">C8N46_101128</name>
</gene>
<evidence type="ECO:0000313" key="4">
    <source>
        <dbReference type="Proteomes" id="UP000244090"/>
    </source>
</evidence>
<dbReference type="AlphaFoldDB" id="A0A2T6C5F9"/>
<dbReference type="InterPro" id="IPR011659">
    <property type="entry name" value="WD40"/>
</dbReference>
<dbReference type="PANTHER" id="PTHR36842:SF1">
    <property type="entry name" value="PROTEIN TOLB"/>
    <property type="match status" value="1"/>
</dbReference>
<dbReference type="Gene3D" id="2.120.10.30">
    <property type="entry name" value="TolB, C-terminal domain"/>
    <property type="match status" value="1"/>
</dbReference>
<dbReference type="RefSeq" id="WP_108112926.1">
    <property type="nucleotide sequence ID" value="NZ_QBKT01000001.1"/>
</dbReference>
<evidence type="ECO:0000256" key="1">
    <source>
        <dbReference type="ARBA" id="ARBA00009820"/>
    </source>
</evidence>
<comment type="similarity">
    <text evidence="1">Belongs to the TolB family.</text>
</comment>
<organism evidence="3 4">
    <name type="scientific">Kordia periserrulae</name>
    <dbReference type="NCBI Taxonomy" id="701523"/>
    <lineage>
        <taxon>Bacteria</taxon>
        <taxon>Pseudomonadati</taxon>
        <taxon>Bacteroidota</taxon>
        <taxon>Flavobacteriia</taxon>
        <taxon>Flavobacteriales</taxon>
        <taxon>Flavobacteriaceae</taxon>
        <taxon>Kordia</taxon>
    </lineage>
</organism>
<accession>A0A2T6C5F9</accession>
<evidence type="ECO:0000256" key="2">
    <source>
        <dbReference type="SAM" id="SignalP"/>
    </source>
</evidence>
<keyword evidence="4" id="KW-1185">Reference proteome</keyword>
<dbReference type="SUPFAM" id="SSF82171">
    <property type="entry name" value="DPP6 N-terminal domain-like"/>
    <property type="match status" value="1"/>
</dbReference>
<feature type="chain" id="PRO_5015582717" evidence="2">
    <location>
        <begin position="18"/>
        <end position="322"/>
    </location>
</feature>
<protein>
    <submittedName>
        <fullName evidence="3">WD40 repeat protein</fullName>
    </submittedName>
</protein>
<proteinExistence type="inferred from homology"/>
<sequence>MKKIVFILLWTSLQLCAQNSPNIAFENNSATAKIFIELPEFKNINLRDIAISPKYDEIFFTLDAPKNAFRTILTSKKVNGQWTAFSIASFSGNYHDIEPAFSPDGKKLFFASKRPINVEKTPKKDYDIWFVTKENGVWKHPTRLPETINSDQNEYYPSITNDGAIYFTAERPDAKGKEDIYKSEFKDGSYQTPVSLGTGVNTKTYEYNAYVSPDESFIIFGSYGRKGSLGRGDLYISFRKNAVWQDAIHLGNFVNSNQIDYCPFVTFDKKYFFFTSEKSTIQPAYKNLSMEKLKAILNDGSNGTSKIYYLSFDNLLKSLSLE</sequence>
<dbReference type="PANTHER" id="PTHR36842">
    <property type="entry name" value="PROTEIN TOLB HOMOLOG"/>
    <property type="match status" value="1"/>
</dbReference>
<dbReference type="InterPro" id="IPR011042">
    <property type="entry name" value="6-blade_b-propeller_TolB-like"/>
</dbReference>
<feature type="signal peptide" evidence="2">
    <location>
        <begin position="1"/>
        <end position="17"/>
    </location>
</feature>
<dbReference type="Proteomes" id="UP000244090">
    <property type="component" value="Unassembled WGS sequence"/>
</dbReference>
<name>A0A2T6C5F9_9FLAO</name>
<keyword evidence="2" id="KW-0732">Signal</keyword>
<dbReference type="EMBL" id="QBKT01000001">
    <property type="protein sequence ID" value="PTX63527.1"/>
    <property type="molecule type" value="Genomic_DNA"/>
</dbReference>
<dbReference type="OrthoDB" id="9809364at2"/>
<reference evidence="3 4" key="1">
    <citation type="submission" date="2018-04" db="EMBL/GenBank/DDBJ databases">
        <title>Genomic Encyclopedia of Archaeal and Bacterial Type Strains, Phase II (KMG-II): from individual species to whole genera.</title>
        <authorList>
            <person name="Goeker M."/>
        </authorList>
    </citation>
    <scope>NUCLEOTIDE SEQUENCE [LARGE SCALE GENOMIC DNA]</scope>
    <source>
        <strain evidence="3 4">DSM 25731</strain>
    </source>
</reference>
<dbReference type="Pfam" id="PF07676">
    <property type="entry name" value="PD40"/>
    <property type="match status" value="2"/>
</dbReference>
<evidence type="ECO:0000313" key="3">
    <source>
        <dbReference type="EMBL" id="PTX63527.1"/>
    </source>
</evidence>
<comment type="caution">
    <text evidence="3">The sequence shown here is derived from an EMBL/GenBank/DDBJ whole genome shotgun (WGS) entry which is preliminary data.</text>
</comment>